<dbReference type="Proteomes" id="UP001219525">
    <property type="component" value="Unassembled WGS sequence"/>
</dbReference>
<feature type="compositionally biased region" description="Basic and acidic residues" evidence="1">
    <location>
        <begin position="337"/>
        <end position="346"/>
    </location>
</feature>
<evidence type="ECO:0000256" key="2">
    <source>
        <dbReference type="SAM" id="SignalP"/>
    </source>
</evidence>
<gene>
    <name evidence="3" type="ORF">GGX14DRAFT_581485</name>
</gene>
<feature type="compositionally biased region" description="Polar residues" evidence="1">
    <location>
        <begin position="221"/>
        <end position="230"/>
    </location>
</feature>
<keyword evidence="4" id="KW-1185">Reference proteome</keyword>
<reference evidence="3" key="1">
    <citation type="submission" date="2023-03" db="EMBL/GenBank/DDBJ databases">
        <title>Massive genome expansion in bonnet fungi (Mycena s.s.) driven by repeated elements and novel gene families across ecological guilds.</title>
        <authorList>
            <consortium name="Lawrence Berkeley National Laboratory"/>
            <person name="Harder C.B."/>
            <person name="Miyauchi S."/>
            <person name="Viragh M."/>
            <person name="Kuo A."/>
            <person name="Thoen E."/>
            <person name="Andreopoulos B."/>
            <person name="Lu D."/>
            <person name="Skrede I."/>
            <person name="Drula E."/>
            <person name="Henrissat B."/>
            <person name="Morin E."/>
            <person name="Kohler A."/>
            <person name="Barry K."/>
            <person name="LaButti K."/>
            <person name="Morin E."/>
            <person name="Salamov A."/>
            <person name="Lipzen A."/>
            <person name="Mereny Z."/>
            <person name="Hegedus B."/>
            <person name="Baldrian P."/>
            <person name="Stursova M."/>
            <person name="Weitz H."/>
            <person name="Taylor A."/>
            <person name="Grigoriev I.V."/>
            <person name="Nagy L.G."/>
            <person name="Martin F."/>
            <person name="Kauserud H."/>
        </authorList>
    </citation>
    <scope>NUCLEOTIDE SEQUENCE</scope>
    <source>
        <strain evidence="3">9144</strain>
    </source>
</reference>
<feature type="chain" id="PRO_5042042464" evidence="2">
    <location>
        <begin position="19"/>
        <end position="1039"/>
    </location>
</feature>
<feature type="compositionally biased region" description="Basic residues" evidence="1">
    <location>
        <begin position="603"/>
        <end position="612"/>
    </location>
</feature>
<feature type="compositionally biased region" description="Pro residues" evidence="1">
    <location>
        <begin position="236"/>
        <end position="246"/>
    </location>
</feature>
<evidence type="ECO:0000313" key="4">
    <source>
        <dbReference type="Proteomes" id="UP001219525"/>
    </source>
</evidence>
<dbReference type="Gene3D" id="3.90.25.10">
    <property type="entry name" value="UDP-galactose 4-epimerase, domain 1"/>
    <property type="match status" value="1"/>
</dbReference>
<feature type="signal peptide" evidence="2">
    <location>
        <begin position="1"/>
        <end position="18"/>
    </location>
</feature>
<dbReference type="SUPFAM" id="SSF51735">
    <property type="entry name" value="NAD(P)-binding Rossmann-fold domains"/>
    <property type="match status" value="1"/>
</dbReference>
<feature type="region of interest" description="Disordered" evidence="1">
    <location>
        <begin position="321"/>
        <end position="346"/>
    </location>
</feature>
<dbReference type="AlphaFoldDB" id="A0AAD6YV10"/>
<dbReference type="Gene3D" id="3.40.50.720">
    <property type="entry name" value="NAD(P)-binding Rossmann-like Domain"/>
    <property type="match status" value="1"/>
</dbReference>
<sequence length="1039" mass="113398">MDRVLRLLAAWGPRLVNCLVAHSLLLTLCPTSSTSKLVYKVPRNHPPLANLRIDHLLHARLKADDVTHVSASCPHVPYSLSSCHLLRDSPSPVYRQRANDVAERLEGCHGAVEGSREQRRSCRRGKSGSSWTSRSLAPWMYNRDWLRGNQWVKHPAPTSRTPPATPMAHPCPAPAVIHYAPSSARGAACPLLRTQHTPPTDPALRPPPASRKRHARPTAPLATNPSSLVASCQLPVSPPSRPPPPALRARARHTPPAPRDTLFPLTAARHPRPLLTTAPATRALLTPATCLPPPAARRPLHMPHRPLNVHTPRRALLMPATRPRVSHRTRARCPMPDARRPLPDARRSPLSACRAGFPPLPVVRCSLSAAHVTVSRLLSLAARYLSQPLPLPAGGCLHAHASQKTRWPLPGKRDPAFCCVLRKSLARHTPVTRTLPAAHCLRPPFPAFRCLPPPSPFRCLPPPSPAPAPAAHIHDDRSRYALLAATFPAARWLQVAAPRFPPHARHSPPAARRCRLLHVVNTDMDPRSPPNDACLLQAASCPMSLPPPLRPARRHATTRARHLRASFRCLPQACALPAARRSSLRLPATPCPSRLPSTLPGSRRMRTRHSPPAARHCRLLHVVNTDMDPRTPPNAERLPAAGCQLPDVSAASTPPRPPSCHHTRPPPARVVPLPATCVRVASCPPQFSPAACYPVPVAAAVRARMEAARVVQNSPYVARPAPRFPLQARSPRPPSPHTARVTCCRLSLHERTPHKTRRAPRADAVRCPPPSIRHLLPATRGSSAACSPPSAALVPMFAAPPPSAHSRRTAHGCPLAAARRPLVVVRCASPISRDTCAFMTIAPPGGVMALRDSKKQVYQHIRELYLPYTIIDPAADNDIHAGGTASTMLGDVRDIGRYVALITKDARTPNKYVAAYSDVLSENEIFALVEEMSGETIARNYISADDIVAACARFAALVESENIIRGDDTLAYAAAAYLGYLDAQELYPVVRPRIFRAFVAELLDGKAEKPYKVLPPLLQCEQFSRHNVNVFLPMESQWK</sequence>
<feature type="region of interest" description="Disordered" evidence="1">
    <location>
        <begin position="587"/>
        <end position="612"/>
    </location>
</feature>
<evidence type="ECO:0000256" key="1">
    <source>
        <dbReference type="SAM" id="MobiDB-lite"/>
    </source>
</evidence>
<comment type="caution">
    <text evidence="3">The sequence shown here is derived from an EMBL/GenBank/DDBJ whole genome shotgun (WGS) entry which is preliminary data.</text>
</comment>
<proteinExistence type="predicted"/>
<keyword evidence="2" id="KW-0732">Signal</keyword>
<feature type="region of interest" description="Disordered" evidence="1">
    <location>
        <begin position="192"/>
        <end position="264"/>
    </location>
</feature>
<organism evidence="3 4">
    <name type="scientific">Mycena pura</name>
    <dbReference type="NCBI Taxonomy" id="153505"/>
    <lineage>
        <taxon>Eukaryota</taxon>
        <taxon>Fungi</taxon>
        <taxon>Dikarya</taxon>
        <taxon>Basidiomycota</taxon>
        <taxon>Agaricomycotina</taxon>
        <taxon>Agaricomycetes</taxon>
        <taxon>Agaricomycetidae</taxon>
        <taxon>Agaricales</taxon>
        <taxon>Marasmiineae</taxon>
        <taxon>Mycenaceae</taxon>
        <taxon>Mycena</taxon>
    </lineage>
</organism>
<dbReference type="EMBL" id="JARJCW010000001">
    <property type="protein sequence ID" value="KAJ7229859.1"/>
    <property type="molecule type" value="Genomic_DNA"/>
</dbReference>
<name>A0AAD6YV10_9AGAR</name>
<feature type="compositionally biased region" description="Pro residues" evidence="1">
    <location>
        <begin position="199"/>
        <end position="209"/>
    </location>
</feature>
<protein>
    <submittedName>
        <fullName evidence="3">Uncharacterized protein</fullName>
    </submittedName>
</protein>
<evidence type="ECO:0000313" key="3">
    <source>
        <dbReference type="EMBL" id="KAJ7229859.1"/>
    </source>
</evidence>
<feature type="region of interest" description="Disordered" evidence="1">
    <location>
        <begin position="112"/>
        <end position="133"/>
    </location>
</feature>
<dbReference type="InterPro" id="IPR036291">
    <property type="entry name" value="NAD(P)-bd_dom_sf"/>
</dbReference>
<accession>A0AAD6YV10</accession>